<name>A0A6L5WG90_9BACT</name>
<keyword evidence="5" id="KW-1185">Reference proteome</keyword>
<reference evidence="4 5" key="2">
    <citation type="submission" date="2020-03" db="EMBL/GenBank/DDBJ databases">
        <title>Campylobacter portucalensis sp. nov., a new species of Campylobacter isolated from the reproductive tract of bulls.</title>
        <authorList>
            <person name="Silva M.F."/>
            <person name="Pereira G."/>
            <person name="Carneiro C."/>
            <person name="Hemphill A."/>
            <person name="Mateus L."/>
            <person name="Lopes-Da-Costa L."/>
            <person name="Silva E."/>
        </authorList>
    </citation>
    <scope>NUCLEOTIDE SEQUENCE [LARGE SCALE GENOMIC DNA]</scope>
    <source>
        <strain evidence="4 5">FMV-PI01</strain>
    </source>
</reference>
<keyword evidence="2 4" id="KW-0808">Transferase</keyword>
<dbReference type="GO" id="GO:0016758">
    <property type="term" value="F:hexosyltransferase activity"/>
    <property type="evidence" value="ECO:0007669"/>
    <property type="project" value="UniProtKB-ARBA"/>
</dbReference>
<dbReference type="Gene3D" id="3.90.550.10">
    <property type="entry name" value="Spore Coat Polysaccharide Biosynthesis Protein SpsA, Chain A"/>
    <property type="match status" value="1"/>
</dbReference>
<proteinExistence type="predicted"/>
<dbReference type="PANTHER" id="PTHR22916">
    <property type="entry name" value="GLYCOSYLTRANSFERASE"/>
    <property type="match status" value="1"/>
</dbReference>
<dbReference type="InterPro" id="IPR001173">
    <property type="entry name" value="Glyco_trans_2-like"/>
</dbReference>
<dbReference type="CDD" id="cd00761">
    <property type="entry name" value="Glyco_tranf_GTA_type"/>
    <property type="match status" value="1"/>
</dbReference>
<evidence type="ECO:0000256" key="1">
    <source>
        <dbReference type="ARBA" id="ARBA00022676"/>
    </source>
</evidence>
<accession>A0A6L5WG90</accession>
<evidence type="ECO:0000256" key="2">
    <source>
        <dbReference type="ARBA" id="ARBA00022679"/>
    </source>
</evidence>
<dbReference type="PANTHER" id="PTHR22916:SF51">
    <property type="entry name" value="GLYCOSYLTRANSFERASE EPSH-RELATED"/>
    <property type="match status" value="1"/>
</dbReference>
<organism evidence="4 5">
    <name type="scientific">Campylobacter portucalensis</name>
    <dbReference type="NCBI Taxonomy" id="2608384"/>
    <lineage>
        <taxon>Bacteria</taxon>
        <taxon>Pseudomonadati</taxon>
        <taxon>Campylobacterota</taxon>
        <taxon>Epsilonproteobacteria</taxon>
        <taxon>Campylobacterales</taxon>
        <taxon>Campylobacteraceae</taxon>
        <taxon>Campylobacter</taxon>
    </lineage>
</organism>
<dbReference type="RefSeq" id="WP_154570436.1">
    <property type="nucleotide sequence ID" value="NZ_VWSJ01000007.1"/>
</dbReference>
<dbReference type="SUPFAM" id="SSF53448">
    <property type="entry name" value="Nucleotide-diphospho-sugar transferases"/>
    <property type="match status" value="1"/>
</dbReference>
<comment type="caution">
    <text evidence="4">The sequence shown here is derived from an EMBL/GenBank/DDBJ whole genome shotgun (WGS) entry which is preliminary data.</text>
</comment>
<protein>
    <submittedName>
        <fullName evidence="4">Glycosyltransferase family 2 protein</fullName>
    </submittedName>
</protein>
<dbReference type="Proteomes" id="UP000476338">
    <property type="component" value="Unassembled WGS sequence"/>
</dbReference>
<dbReference type="Pfam" id="PF00535">
    <property type="entry name" value="Glycos_transf_2"/>
    <property type="match status" value="1"/>
</dbReference>
<reference evidence="4 5" key="1">
    <citation type="submission" date="2019-09" db="EMBL/GenBank/DDBJ databases">
        <authorList>
            <person name="Silva M."/>
            <person name="Pereira G."/>
            <person name="Lopes-Da-Costa L."/>
            <person name="Silva E."/>
        </authorList>
    </citation>
    <scope>NUCLEOTIDE SEQUENCE [LARGE SCALE GENOMIC DNA]</scope>
    <source>
        <strain evidence="4 5">FMV-PI01</strain>
    </source>
</reference>
<dbReference type="AlphaFoldDB" id="A0A6L5WG90"/>
<dbReference type="InterPro" id="IPR029044">
    <property type="entry name" value="Nucleotide-diphossugar_trans"/>
</dbReference>
<evidence type="ECO:0000313" key="5">
    <source>
        <dbReference type="Proteomes" id="UP000476338"/>
    </source>
</evidence>
<feature type="domain" description="Glycosyltransferase 2-like" evidence="3">
    <location>
        <begin position="6"/>
        <end position="132"/>
    </location>
</feature>
<sequence length="314" mass="36799">MNDLISIIIPVYNVEKYLKKCLDSVINQTYENLEIILVDDGSSDQSPNICDEYAQKDSRIKVIHQKNYGQAHARNRALDIMQGDWVTFIDSDDFVSIYYVENLYNLAKKYSTKIAFTSCKRVYNQNFTPNSFKSELKAKFHRLDLALCNIFRNKFYGPGICSKIFSASLFENERFKNGKIYEDLDLIPKLMHKIGNRGGVAYANQKDYYYFKRANSTMNEANFSQKHLVIFEILDDFREFFKSDKNILNAINHHEAHSILRALIKSKVEKKYINLFNEILNKNAFYFIICLDMSAKMKFILAKLLIYKEKLCKI</sequence>
<evidence type="ECO:0000313" key="4">
    <source>
        <dbReference type="EMBL" id="MSN96170.1"/>
    </source>
</evidence>
<gene>
    <name evidence="4" type="ORF">F1B92_02990</name>
</gene>
<dbReference type="EMBL" id="VWSJ01000007">
    <property type="protein sequence ID" value="MSN96170.1"/>
    <property type="molecule type" value="Genomic_DNA"/>
</dbReference>
<keyword evidence="1" id="KW-0328">Glycosyltransferase</keyword>
<evidence type="ECO:0000259" key="3">
    <source>
        <dbReference type="Pfam" id="PF00535"/>
    </source>
</evidence>